<gene>
    <name evidence="2" type="ORF">Glove_482g90</name>
</gene>
<comment type="caution">
    <text evidence="2">The sequence shown here is derived from an EMBL/GenBank/DDBJ whole genome shotgun (WGS) entry which is preliminary data.</text>
</comment>
<feature type="region of interest" description="Disordered" evidence="1">
    <location>
        <begin position="668"/>
        <end position="711"/>
    </location>
</feature>
<dbReference type="OrthoDB" id="2434948at2759"/>
<feature type="region of interest" description="Disordered" evidence="1">
    <location>
        <begin position="279"/>
        <end position="316"/>
    </location>
</feature>
<name>A0A397GLN2_9GLOM</name>
<dbReference type="AlphaFoldDB" id="A0A397GLN2"/>
<dbReference type="CDD" id="cd00303">
    <property type="entry name" value="retropepsin_like"/>
    <property type="match status" value="1"/>
</dbReference>
<organism evidence="2 3">
    <name type="scientific">Diversispora epigaea</name>
    <dbReference type="NCBI Taxonomy" id="1348612"/>
    <lineage>
        <taxon>Eukaryota</taxon>
        <taxon>Fungi</taxon>
        <taxon>Fungi incertae sedis</taxon>
        <taxon>Mucoromycota</taxon>
        <taxon>Glomeromycotina</taxon>
        <taxon>Glomeromycetes</taxon>
        <taxon>Diversisporales</taxon>
        <taxon>Diversisporaceae</taxon>
        <taxon>Diversispora</taxon>
    </lineage>
</organism>
<keyword evidence="3" id="KW-1185">Reference proteome</keyword>
<protein>
    <submittedName>
        <fullName evidence="2">Uncharacterized protein</fullName>
    </submittedName>
</protein>
<feature type="compositionally biased region" description="Low complexity" evidence="1">
    <location>
        <begin position="287"/>
        <end position="296"/>
    </location>
</feature>
<reference evidence="2 3" key="1">
    <citation type="submission" date="2018-08" db="EMBL/GenBank/DDBJ databases">
        <title>Genome and evolution of the arbuscular mycorrhizal fungus Diversispora epigaea (formerly Glomus versiforme) and its bacterial endosymbionts.</title>
        <authorList>
            <person name="Sun X."/>
            <person name="Fei Z."/>
            <person name="Harrison M."/>
        </authorList>
    </citation>
    <scope>NUCLEOTIDE SEQUENCE [LARGE SCALE GENOMIC DNA]</scope>
    <source>
        <strain evidence="2 3">IT104</strain>
    </source>
</reference>
<dbReference type="Gene3D" id="2.40.70.10">
    <property type="entry name" value="Acid Proteases"/>
    <property type="match status" value="1"/>
</dbReference>
<sequence length="832" mass="95335">MKAKIVKAKVEGQKVNCRLEPGFLGLSMCTDKLLKRIGGKISRKLTLEEKDSKFVREETTAPLGLAVIPLTFTSNIKNNARLNNKKSITIPTEGQKVNCRLEPGFLGLSMCTDKLLKRIGGKISRKLTLEEKDSKFVREETTAPLGLAVIPLTFTSNIKNNARLNNKKSITIPTEVLVEKYNSKLPNYILLSNNWFCGRKYDDDELQTYIPEIVTDTEDAWVRTTLRIENLSWKVGTAKAKRKPRVNVYVNKRSIHDFYKSLPGKSKDESKTRDFVSPLPRRLNTFNSDTSSNSDISDSDLSDSNDSSNSSSSCLGSEDKHIYKTGLAHASHNNHDTMEEYTQNFLEQFLKDHNVLRKYISPKNPYRRCIKCQRAYRFSVDTQLRYHQYCYPCSRKQAVLTIQRIFRSWYRRRINSAKIVQNAVIKWLYRPNGSFMKQAKDRYYQWAELDRKTSRLTHLPYLIFLVSLEDCASKSETDSSDLENGKFPVKALIDTSSKFNTISKRLFDKLKSNHGILPSCGPAECLYGDVIGEINCLDLQFRYKGKWQSLDYTDAIYFKIRKNPTFDLVLGRGWLWVHEVKMNFKLSSKESCGPHAKIEIDGMSIPLIDKDFNKASSTKNNLSKSTESKPGLAQEKVMNIINKILLNIEDRLEESLLCDNKQQIFRNIPHAHPPSRRLNDDNSKNKSKKNRVKYSTDSDTFSNSNTSNSSALSSSGIEAIHALIIELHINASDLKDNQIFLHMTLHVSITRDMYSRCEAEVLFIPKWVHTISQLSNKQESCGTYEELPIIGDMRTDDFIDLTYKNMRCLSGSSPKIQSNRLERENARNSKQH</sequence>
<evidence type="ECO:0000313" key="3">
    <source>
        <dbReference type="Proteomes" id="UP000266861"/>
    </source>
</evidence>
<evidence type="ECO:0000313" key="2">
    <source>
        <dbReference type="EMBL" id="RHZ51159.1"/>
    </source>
</evidence>
<feature type="compositionally biased region" description="Low complexity" evidence="1">
    <location>
        <begin position="695"/>
        <end position="711"/>
    </location>
</feature>
<dbReference type="Proteomes" id="UP000266861">
    <property type="component" value="Unassembled WGS sequence"/>
</dbReference>
<evidence type="ECO:0000256" key="1">
    <source>
        <dbReference type="SAM" id="MobiDB-lite"/>
    </source>
</evidence>
<accession>A0A397GLN2</accession>
<feature type="compositionally biased region" description="Low complexity" evidence="1">
    <location>
        <begin position="304"/>
        <end position="313"/>
    </location>
</feature>
<dbReference type="InterPro" id="IPR021109">
    <property type="entry name" value="Peptidase_aspartic_dom_sf"/>
</dbReference>
<dbReference type="EMBL" id="PQFF01000421">
    <property type="protein sequence ID" value="RHZ51159.1"/>
    <property type="molecule type" value="Genomic_DNA"/>
</dbReference>
<proteinExistence type="predicted"/>